<dbReference type="Proteomes" id="UP000048841">
    <property type="component" value="Unassembled WGS sequence"/>
</dbReference>
<organism evidence="12 16">
    <name type="scientific">Yersinia enterocolitica</name>
    <dbReference type="NCBI Taxonomy" id="630"/>
    <lineage>
        <taxon>Bacteria</taxon>
        <taxon>Pseudomonadati</taxon>
        <taxon>Pseudomonadota</taxon>
        <taxon>Gammaproteobacteria</taxon>
        <taxon>Enterobacterales</taxon>
        <taxon>Yersiniaceae</taxon>
        <taxon>Yersinia</taxon>
    </lineage>
</organism>
<dbReference type="Pfam" id="PF17090">
    <property type="entry name" value="Ytca"/>
    <property type="match status" value="1"/>
</dbReference>
<gene>
    <name evidence="12" type="ORF">ERS137941_00494</name>
    <name evidence="13" type="ORF">ERS137959_02796</name>
    <name evidence="14" type="ORF">I6I39_11970</name>
</gene>
<dbReference type="EMBL" id="CP068146">
    <property type="protein sequence ID" value="QQU45718.1"/>
    <property type="molecule type" value="Genomic_DNA"/>
</dbReference>
<reference evidence="12 16" key="2">
    <citation type="submission" date="2015-03" db="EMBL/GenBank/DDBJ databases">
        <authorList>
            <person name="Murphy D."/>
        </authorList>
    </citation>
    <scope>NUCLEOTIDE SEQUENCE [LARGE SCALE GENOMIC DNA]</scope>
    <source>
        <strain evidence="12 16">IP26249</strain>
    </source>
</reference>
<keyword evidence="9" id="KW-0564">Palmitate</keyword>
<dbReference type="RefSeq" id="WP_172397666.1">
    <property type="nucleotide sequence ID" value="NZ_CGBC01000005.1"/>
</dbReference>
<evidence type="ECO:0000313" key="16">
    <source>
        <dbReference type="Proteomes" id="UP000048841"/>
    </source>
</evidence>
<reference evidence="14 17" key="3">
    <citation type="submission" date="2021-01" db="EMBL/GenBank/DDBJ databases">
        <title>FDA dAtabase for Regulatory Grade micrObial Sequences (FDA-ARGOS): Supporting development and validation of Infectious Disease Dx tests.</title>
        <authorList>
            <person name="Blissenbach B."/>
            <person name="Krut O."/>
            <person name="Tallon L."/>
            <person name="Sadzewicz L."/>
            <person name="Zhao X."/>
            <person name="Boylan J."/>
            <person name="Ott S."/>
            <person name="Bowen H."/>
            <person name="Vavikolanu K."/>
            <person name="Mehta A."/>
            <person name="Aluvathingal J."/>
            <person name="Nadendla S."/>
            <person name="Yan Y."/>
            <person name="Sichtig H."/>
        </authorList>
    </citation>
    <scope>NUCLEOTIDE SEQUENCE [LARGE SCALE GENOMIC DNA]</scope>
    <source>
        <strain evidence="14 17">FDAARGOS_1082</strain>
    </source>
</reference>
<evidence type="ECO:0000256" key="9">
    <source>
        <dbReference type="ARBA" id="ARBA00023139"/>
    </source>
</evidence>
<evidence type="ECO:0000313" key="15">
    <source>
        <dbReference type="Proteomes" id="UP000041601"/>
    </source>
</evidence>
<dbReference type="GeneID" id="31410376"/>
<evidence type="ECO:0000256" key="8">
    <source>
        <dbReference type="ARBA" id="ARBA00023136"/>
    </source>
</evidence>
<keyword evidence="4" id="KW-1003">Cell membrane</keyword>
<dbReference type="InterPro" id="IPR031381">
    <property type="entry name" value="YtcA"/>
</dbReference>
<evidence type="ECO:0000256" key="6">
    <source>
        <dbReference type="ARBA" id="ARBA00022729"/>
    </source>
</evidence>
<evidence type="ECO:0000256" key="11">
    <source>
        <dbReference type="SAM" id="Phobius"/>
    </source>
</evidence>
<reference evidence="13 15" key="1">
    <citation type="submission" date="2015-03" db="EMBL/GenBank/DDBJ databases">
        <authorList>
            <consortium name="Pathogen Informatics"/>
            <person name="Murphy D."/>
        </authorList>
    </citation>
    <scope>NUCLEOTIDE SEQUENCE [LARGE SCALE GENOMIC DNA]</scope>
    <source>
        <strain evidence="13 15">IP05342</strain>
    </source>
</reference>
<sequence length="111" mass="12437">MNNMTSLRKQPWFFFMLLSGAKQKRWRGPWVLLSAITLSGCSGAEAPSFSLVGSYFPSWMACAFIGIITAVIARVLFIRIGIDEVLPWRLLVYVCLALAVAFICSLLLFTR</sequence>
<dbReference type="AlphaFoldDB" id="A0A0E1NIH7"/>
<keyword evidence="10" id="KW-0449">Lipoprotein</keyword>
<comment type="subcellular location">
    <subcellularLocation>
        <location evidence="1">Membrane</location>
        <topology evidence="1">Multi-pass membrane protein</topology>
    </subcellularLocation>
</comment>
<keyword evidence="5 11" id="KW-0812">Transmembrane</keyword>
<feature type="transmembrane region" description="Helical" evidence="11">
    <location>
        <begin position="59"/>
        <end position="78"/>
    </location>
</feature>
<dbReference type="Proteomes" id="UP000041601">
    <property type="component" value="Unassembled WGS sequence"/>
</dbReference>
<keyword evidence="6" id="KW-0732">Signal</keyword>
<evidence type="ECO:0000313" key="14">
    <source>
        <dbReference type="EMBL" id="QQU45718.1"/>
    </source>
</evidence>
<evidence type="ECO:0000256" key="5">
    <source>
        <dbReference type="ARBA" id="ARBA00022692"/>
    </source>
</evidence>
<keyword evidence="8 11" id="KW-0472">Membrane</keyword>
<dbReference type="EMBL" id="CPXJ01000034">
    <property type="protein sequence ID" value="CNE01697.1"/>
    <property type="molecule type" value="Genomic_DNA"/>
</dbReference>
<keyword evidence="15" id="KW-1185">Reference proteome</keyword>
<feature type="transmembrane region" description="Helical" evidence="11">
    <location>
        <begin position="90"/>
        <end position="109"/>
    </location>
</feature>
<keyword evidence="7 11" id="KW-1133">Transmembrane helix</keyword>
<name>A0A0E1NIH7_YEREN</name>
<dbReference type="GO" id="GO:0016020">
    <property type="term" value="C:membrane"/>
    <property type="evidence" value="ECO:0007669"/>
    <property type="project" value="UniProtKB-SubCell"/>
</dbReference>
<dbReference type="EMBL" id="CGBR01000002">
    <property type="protein sequence ID" value="CFQ53121.1"/>
    <property type="molecule type" value="Genomic_DNA"/>
</dbReference>
<comment type="similarity">
    <text evidence="2">Belongs to the YtcA family.</text>
</comment>
<evidence type="ECO:0000256" key="2">
    <source>
        <dbReference type="ARBA" id="ARBA00008208"/>
    </source>
</evidence>
<evidence type="ECO:0000256" key="4">
    <source>
        <dbReference type="ARBA" id="ARBA00022475"/>
    </source>
</evidence>
<proteinExistence type="inferred from homology"/>
<evidence type="ECO:0000313" key="17">
    <source>
        <dbReference type="Proteomes" id="UP000595309"/>
    </source>
</evidence>
<dbReference type="KEGG" id="yet:CH48_2391"/>
<protein>
    <recommendedName>
        <fullName evidence="3">Uncharacterized protein YtcA</fullName>
    </recommendedName>
</protein>
<evidence type="ECO:0000256" key="1">
    <source>
        <dbReference type="ARBA" id="ARBA00004141"/>
    </source>
</evidence>
<dbReference type="Proteomes" id="UP000595309">
    <property type="component" value="Chromosome"/>
</dbReference>
<accession>A0A0E1NIH7</accession>
<evidence type="ECO:0000256" key="7">
    <source>
        <dbReference type="ARBA" id="ARBA00022989"/>
    </source>
</evidence>
<evidence type="ECO:0000256" key="10">
    <source>
        <dbReference type="ARBA" id="ARBA00023288"/>
    </source>
</evidence>
<evidence type="ECO:0000256" key="3">
    <source>
        <dbReference type="ARBA" id="ARBA00021237"/>
    </source>
</evidence>
<evidence type="ECO:0000313" key="12">
    <source>
        <dbReference type="EMBL" id="CFQ53121.1"/>
    </source>
</evidence>
<evidence type="ECO:0000313" key="13">
    <source>
        <dbReference type="EMBL" id="CNE01697.1"/>
    </source>
</evidence>